<evidence type="ECO:0000256" key="1">
    <source>
        <dbReference type="SAM" id="MobiDB-lite"/>
    </source>
</evidence>
<gene>
    <name evidence="2" type="ORF">SAMN05421642_103349</name>
</gene>
<accession>A0A239FKT8</accession>
<dbReference type="InterPro" id="IPR036388">
    <property type="entry name" value="WH-like_DNA-bd_sf"/>
</dbReference>
<evidence type="ECO:0000313" key="3">
    <source>
        <dbReference type="Proteomes" id="UP000198327"/>
    </source>
</evidence>
<dbReference type="Proteomes" id="UP000198327">
    <property type="component" value="Unassembled WGS sequence"/>
</dbReference>
<sequence length="341" mass="38243">MTMSLDQATDTAADVHSDSGYFAMIPEWVLFAPISAHATRLYCVLRRYADKASGLCHPSRQTLAKHCQTSVKTIDRAVQELMEIGAIVRFSRYVNDSGQVSRSQSDEFREQTSNGYIVRSIAPNLTRGRDKNDPTPQGNPDATPGTKTTHKPESLKPEPSFEPENTRDELALIDQPDTAPTPKSFSKKQIEEHFDVWYQAYPRKVARPDALKAYTKAVKAAGPEKLLAAATALAAEKRDKQFYPYPATWLNKGHWDSDDQGNTSQLTATGIELWLRDCWQRGDFRSVEDRSGLAYPQPDIPADLPDRDAVATWLLGYRRNWIEAKRTQITAAVTRREGISA</sequence>
<dbReference type="Pfam" id="PF13730">
    <property type="entry name" value="HTH_36"/>
    <property type="match status" value="1"/>
</dbReference>
<name>A0A239FKT8_9NOCA</name>
<organism evidence="2 3">
    <name type="scientific">Rhodococcoides kyotonense</name>
    <dbReference type="NCBI Taxonomy" id="398843"/>
    <lineage>
        <taxon>Bacteria</taxon>
        <taxon>Bacillati</taxon>
        <taxon>Actinomycetota</taxon>
        <taxon>Actinomycetes</taxon>
        <taxon>Mycobacteriales</taxon>
        <taxon>Nocardiaceae</taxon>
        <taxon>Rhodococcoides</taxon>
    </lineage>
</organism>
<reference evidence="3" key="1">
    <citation type="submission" date="2017-06" db="EMBL/GenBank/DDBJ databases">
        <authorList>
            <person name="Varghese N."/>
            <person name="Submissions S."/>
        </authorList>
    </citation>
    <scope>NUCLEOTIDE SEQUENCE [LARGE SCALE GENOMIC DNA]</scope>
    <source>
        <strain evidence="3">JCM 23211</strain>
    </source>
</reference>
<dbReference type="OrthoDB" id="4747530at2"/>
<evidence type="ECO:0000313" key="2">
    <source>
        <dbReference type="EMBL" id="SNS57530.1"/>
    </source>
</evidence>
<dbReference type="Gene3D" id="1.10.10.10">
    <property type="entry name" value="Winged helix-like DNA-binding domain superfamily/Winged helix DNA-binding domain"/>
    <property type="match status" value="1"/>
</dbReference>
<protein>
    <submittedName>
        <fullName evidence="2">Helix-turn-helix domain-containing protein</fullName>
    </submittedName>
</protein>
<keyword evidence="3" id="KW-1185">Reference proteome</keyword>
<dbReference type="AlphaFoldDB" id="A0A239FKT8"/>
<dbReference type="EMBL" id="FZOW01000003">
    <property type="protein sequence ID" value="SNS57530.1"/>
    <property type="molecule type" value="Genomic_DNA"/>
</dbReference>
<dbReference type="RefSeq" id="WP_089244512.1">
    <property type="nucleotide sequence ID" value="NZ_FZOW01000003.1"/>
</dbReference>
<feature type="region of interest" description="Disordered" evidence="1">
    <location>
        <begin position="119"/>
        <end position="164"/>
    </location>
</feature>
<proteinExistence type="predicted"/>